<sequence>MAGRYDPNPFDEKVNPFAGKLMMQTLNVHSSITAVIRIKWVSWLCPPTSKLKLIAAVCASSGLLFSCCLLFQLDSRLSAFNCFRWAPFCFSWNRFSVSVGFT</sequence>
<evidence type="ECO:0000313" key="1">
    <source>
        <dbReference type="EMBL" id="CAK9188651.1"/>
    </source>
</evidence>
<evidence type="ECO:0000313" key="2">
    <source>
        <dbReference type="Proteomes" id="UP001642360"/>
    </source>
</evidence>
<reference evidence="1 2" key="1">
    <citation type="submission" date="2024-02" db="EMBL/GenBank/DDBJ databases">
        <authorList>
            <person name="Vignale AGUSTIN F."/>
            <person name="Sosa J E."/>
            <person name="Modenutti C."/>
        </authorList>
    </citation>
    <scope>NUCLEOTIDE SEQUENCE [LARGE SCALE GENOMIC DNA]</scope>
</reference>
<dbReference type="Proteomes" id="UP001642360">
    <property type="component" value="Unassembled WGS sequence"/>
</dbReference>
<dbReference type="EMBL" id="CAUOFW020010568">
    <property type="protein sequence ID" value="CAK9188651.1"/>
    <property type="molecule type" value="Genomic_DNA"/>
</dbReference>
<protein>
    <submittedName>
        <fullName evidence="1">Uncharacterized protein</fullName>
    </submittedName>
</protein>
<keyword evidence="2" id="KW-1185">Reference proteome</keyword>
<dbReference type="AlphaFoldDB" id="A0ABC8V5R3"/>
<comment type="caution">
    <text evidence="1">The sequence shown here is derived from an EMBL/GenBank/DDBJ whole genome shotgun (WGS) entry which is preliminary data.</text>
</comment>
<gene>
    <name evidence="1" type="ORF">ILEXP_LOCUS59348</name>
</gene>
<name>A0ABC8V5R3_9AQUA</name>
<proteinExistence type="predicted"/>
<accession>A0ABC8V5R3</accession>
<organism evidence="1 2">
    <name type="scientific">Ilex paraguariensis</name>
    <name type="common">yerba mate</name>
    <dbReference type="NCBI Taxonomy" id="185542"/>
    <lineage>
        <taxon>Eukaryota</taxon>
        <taxon>Viridiplantae</taxon>
        <taxon>Streptophyta</taxon>
        <taxon>Embryophyta</taxon>
        <taxon>Tracheophyta</taxon>
        <taxon>Spermatophyta</taxon>
        <taxon>Magnoliopsida</taxon>
        <taxon>eudicotyledons</taxon>
        <taxon>Gunneridae</taxon>
        <taxon>Pentapetalae</taxon>
        <taxon>asterids</taxon>
        <taxon>campanulids</taxon>
        <taxon>Aquifoliales</taxon>
        <taxon>Aquifoliaceae</taxon>
        <taxon>Ilex</taxon>
    </lineage>
</organism>